<evidence type="ECO:0000313" key="1">
    <source>
        <dbReference type="EMBL" id="KAK7573390.1"/>
    </source>
</evidence>
<organism evidence="1 2">
    <name type="scientific">Parthenolecanium corni</name>
    <dbReference type="NCBI Taxonomy" id="536013"/>
    <lineage>
        <taxon>Eukaryota</taxon>
        <taxon>Metazoa</taxon>
        <taxon>Ecdysozoa</taxon>
        <taxon>Arthropoda</taxon>
        <taxon>Hexapoda</taxon>
        <taxon>Insecta</taxon>
        <taxon>Pterygota</taxon>
        <taxon>Neoptera</taxon>
        <taxon>Paraneoptera</taxon>
        <taxon>Hemiptera</taxon>
        <taxon>Sternorrhyncha</taxon>
        <taxon>Coccoidea</taxon>
        <taxon>Coccidae</taxon>
        <taxon>Parthenolecanium</taxon>
    </lineage>
</organism>
<keyword evidence="2" id="KW-1185">Reference proteome</keyword>
<dbReference type="PROSITE" id="PS51257">
    <property type="entry name" value="PROKAR_LIPOPROTEIN"/>
    <property type="match status" value="1"/>
</dbReference>
<name>A0AAN9T4F5_9HEMI</name>
<dbReference type="AlphaFoldDB" id="A0AAN9T4F5"/>
<gene>
    <name evidence="1" type="ORF">V9T40_010581</name>
</gene>
<comment type="caution">
    <text evidence="1">The sequence shown here is derived from an EMBL/GenBank/DDBJ whole genome shotgun (WGS) entry which is preliminary data.</text>
</comment>
<dbReference type="EMBL" id="JBBCAQ010000037">
    <property type="protein sequence ID" value="KAK7573390.1"/>
    <property type="molecule type" value="Genomic_DNA"/>
</dbReference>
<evidence type="ECO:0000313" key="2">
    <source>
        <dbReference type="Proteomes" id="UP001367676"/>
    </source>
</evidence>
<protein>
    <submittedName>
        <fullName evidence="1">Uncharacterized protein</fullName>
    </submittedName>
</protein>
<sequence>METRQKVEKLYKQHALICNLIFFFSSFGCRCDLQKANRAICIHIASPAIRHFRAVVFIVVCGRPSLVLRLQSPPPPLH</sequence>
<proteinExistence type="predicted"/>
<dbReference type="Proteomes" id="UP001367676">
    <property type="component" value="Unassembled WGS sequence"/>
</dbReference>
<reference evidence="1 2" key="1">
    <citation type="submission" date="2024-03" db="EMBL/GenBank/DDBJ databases">
        <title>Adaptation during the transition from Ophiocordyceps entomopathogen to insect associate is accompanied by gene loss and intensified selection.</title>
        <authorList>
            <person name="Ward C.M."/>
            <person name="Onetto C.A."/>
            <person name="Borneman A.R."/>
        </authorList>
    </citation>
    <scope>NUCLEOTIDE SEQUENCE [LARGE SCALE GENOMIC DNA]</scope>
    <source>
        <strain evidence="1">AWRI1</strain>
        <tissue evidence="1">Single Adult Female</tissue>
    </source>
</reference>
<accession>A0AAN9T4F5</accession>